<gene>
    <name evidence="5" type="ORF">UFOPK1650_00148</name>
</gene>
<dbReference type="InterPro" id="IPR036188">
    <property type="entry name" value="FAD/NAD-bd_sf"/>
</dbReference>
<dbReference type="GO" id="GO:0016491">
    <property type="term" value="F:oxidoreductase activity"/>
    <property type="evidence" value="ECO:0007669"/>
    <property type="project" value="UniProtKB-KW"/>
</dbReference>
<dbReference type="PANTHER" id="PTHR43734">
    <property type="entry name" value="PHYTOENE DESATURASE"/>
    <property type="match status" value="1"/>
</dbReference>
<dbReference type="NCBIfam" id="TIGR02734">
    <property type="entry name" value="crtI_fam"/>
    <property type="match status" value="1"/>
</dbReference>
<evidence type="ECO:0000256" key="1">
    <source>
        <dbReference type="ARBA" id="ARBA00004829"/>
    </source>
</evidence>
<dbReference type="GO" id="GO:0016117">
    <property type="term" value="P:carotenoid biosynthetic process"/>
    <property type="evidence" value="ECO:0007669"/>
    <property type="project" value="UniProtKB-KW"/>
</dbReference>
<keyword evidence="3" id="KW-0560">Oxidoreductase</keyword>
<keyword evidence="2" id="KW-0125">Carotenoid biosynthesis</keyword>
<dbReference type="PRINTS" id="PR00419">
    <property type="entry name" value="ADXRDTASE"/>
</dbReference>
<evidence type="ECO:0000313" key="5">
    <source>
        <dbReference type="EMBL" id="CAB4560580.1"/>
    </source>
</evidence>
<proteinExistence type="predicted"/>
<dbReference type="AlphaFoldDB" id="A0A6J6D9A4"/>
<dbReference type="InterPro" id="IPR002937">
    <property type="entry name" value="Amino_oxidase"/>
</dbReference>
<name>A0A6J6D9A4_9ZZZZ</name>
<evidence type="ECO:0000256" key="2">
    <source>
        <dbReference type="ARBA" id="ARBA00022746"/>
    </source>
</evidence>
<dbReference type="EMBL" id="CAEZTJ010000009">
    <property type="protein sequence ID" value="CAB4560580.1"/>
    <property type="molecule type" value="Genomic_DNA"/>
</dbReference>
<evidence type="ECO:0000259" key="4">
    <source>
        <dbReference type="Pfam" id="PF01593"/>
    </source>
</evidence>
<dbReference type="InterPro" id="IPR014105">
    <property type="entry name" value="Carotenoid/retinoid_OxRdtase"/>
</dbReference>
<comment type="pathway">
    <text evidence="1">Carotenoid biosynthesis.</text>
</comment>
<accession>A0A6J6D9A4</accession>
<feature type="domain" description="Amine oxidase" evidence="4">
    <location>
        <begin position="22"/>
        <end position="293"/>
    </location>
</feature>
<dbReference type="SUPFAM" id="SSF51905">
    <property type="entry name" value="FAD/NAD(P)-binding domain"/>
    <property type="match status" value="1"/>
</dbReference>
<organism evidence="5">
    <name type="scientific">freshwater metagenome</name>
    <dbReference type="NCBI Taxonomy" id="449393"/>
    <lineage>
        <taxon>unclassified sequences</taxon>
        <taxon>metagenomes</taxon>
        <taxon>ecological metagenomes</taxon>
    </lineage>
</organism>
<evidence type="ECO:0000256" key="3">
    <source>
        <dbReference type="ARBA" id="ARBA00023002"/>
    </source>
</evidence>
<reference evidence="5" key="1">
    <citation type="submission" date="2020-05" db="EMBL/GenBank/DDBJ databases">
        <authorList>
            <person name="Chiriac C."/>
            <person name="Salcher M."/>
            <person name="Ghai R."/>
            <person name="Kavagutti S V."/>
        </authorList>
    </citation>
    <scope>NUCLEOTIDE SEQUENCE</scope>
</reference>
<protein>
    <submittedName>
        <fullName evidence="5">Unannotated protein</fullName>
    </submittedName>
</protein>
<dbReference type="PANTHER" id="PTHR43734:SF1">
    <property type="entry name" value="PHYTOENE DESATURASE"/>
    <property type="match status" value="1"/>
</dbReference>
<sequence length="513" mass="56770">MMSHQRRDSRALDIAVIGAGVGGLTVAARLAHRGHRVTIYEKSDRVGGKCHTEWIDGYGFDTGPSLLTLPAVYRDFFMKTGRGVDLDLVGLDPAFDYHFADGSRLQLPNLSRNRAVTEISNAFGERAGQEWGSLLERAARMWQASRTDFVERALPSVPQLIRRGKVIRDLSTIAPLTTLRKFTEKRLSDRRLRYIIDRYATYTGSDPRKVPAVLLTIAFVEEAFGAWHIRGGLGRLVEKVEARARERGVTIELCSPVTRILHDRAKVTGITLEGGREIKVDAVISNVDAYRLYNGMLAVDGSREEKTAGERRDINRTTPSLSGFSLLLGLKPSKQRLLQAHHTVFFPADYDREFDEIFEEKVPVTDPTIYICSPDDPAMVPSEGGENLFILVNAPRHQPEGGFDWSDEAVARDYGDRIIEILVDRIGIDFRDRIVVKKFRTPLDIENDYGSEGGSIYGPSSNGIRAAFRRAPNVSRLAGLYNVGGSAHPGGGLPLVGLSGEIVADAISAQINR</sequence>
<dbReference type="Gene3D" id="3.50.50.60">
    <property type="entry name" value="FAD/NAD(P)-binding domain"/>
    <property type="match status" value="2"/>
</dbReference>
<dbReference type="Pfam" id="PF01593">
    <property type="entry name" value="Amino_oxidase"/>
    <property type="match status" value="1"/>
</dbReference>